<comment type="caution">
    <text evidence="1">The sequence shown here is derived from an EMBL/GenBank/DDBJ whole genome shotgun (WGS) entry which is preliminary data.</text>
</comment>
<accession>A0A7V0I9Y7</accession>
<dbReference type="EMBL" id="DQWQ01000062">
    <property type="protein sequence ID" value="HDD35425.1"/>
    <property type="molecule type" value="Genomic_DNA"/>
</dbReference>
<proteinExistence type="predicted"/>
<protein>
    <submittedName>
        <fullName evidence="1">Uncharacterized protein</fullName>
    </submittedName>
</protein>
<evidence type="ECO:0000313" key="1">
    <source>
        <dbReference type="EMBL" id="HDD35425.1"/>
    </source>
</evidence>
<sequence length="385" mass="45340">MNELYEKWWDKIKSSKDIQKHKKEIKGYLSTLRPGDITLLGLITEGGQGLATADNGRFLAVLEGTEEAKRIEERLKDFEKKWKKKDSKIYETYQELLKRYPRNEALDKLRRKFGEKKLGFPRGFIYKIIKKEDVFDVGNYLEGLELEIRDIMRRIIIFGGIPESEKHIKSLWKLPKLPEDLKKLGKRLKEISEKEYGKLIQKGKWLAFTRGGESESIFWCSPDRFIDWPRINVKELSTSPRVRWQGYEHFLQEGITYIDVGGAQIKARILAPSIYDHTAHSFFPDEKDISPKYLLGILNTPFASYFANEYLNHTMHFELNDIRLFPVFIPTESQRKEIETLVGKAIAIQKKRYATKDEDEKSRLWQELQEVQRQISRKVEEIYGI</sequence>
<name>A0A7V0I9Y7_DESA2</name>
<dbReference type="SUPFAM" id="SSF116734">
    <property type="entry name" value="DNA methylase specificity domain"/>
    <property type="match status" value="1"/>
</dbReference>
<gene>
    <name evidence="1" type="ORF">ENF30_01355</name>
</gene>
<dbReference type="Proteomes" id="UP000885706">
    <property type="component" value="Unassembled WGS sequence"/>
</dbReference>
<reference evidence="1" key="1">
    <citation type="journal article" date="2020" name="mSystems">
        <title>Genome- and Community-Level Interaction Insights into Carbon Utilization and Element Cycling Functions of Hydrothermarchaeota in Hydrothermal Sediment.</title>
        <authorList>
            <person name="Zhou Z."/>
            <person name="Liu Y."/>
            <person name="Xu W."/>
            <person name="Pan J."/>
            <person name="Luo Z.H."/>
            <person name="Li M."/>
        </authorList>
    </citation>
    <scope>NUCLEOTIDE SEQUENCE [LARGE SCALE GENOMIC DNA]</scope>
    <source>
        <strain evidence="1">HyVt-113</strain>
    </source>
</reference>
<organism evidence="1">
    <name type="scientific">Desulfofervidus auxilii</name>
    <dbReference type="NCBI Taxonomy" id="1621989"/>
    <lineage>
        <taxon>Bacteria</taxon>
        <taxon>Pseudomonadati</taxon>
        <taxon>Thermodesulfobacteriota</taxon>
        <taxon>Candidatus Desulfofervidia</taxon>
        <taxon>Candidatus Desulfofervidales</taxon>
        <taxon>Candidatus Desulfofervidaceae</taxon>
        <taxon>Candidatus Desulfofervidus</taxon>
    </lineage>
</organism>
<dbReference type="AlphaFoldDB" id="A0A7V0I9Y7"/>